<reference evidence="2" key="1">
    <citation type="submission" date="2021-01" db="EMBL/GenBank/DDBJ databases">
        <authorList>
            <person name="Corre E."/>
            <person name="Pelletier E."/>
            <person name="Niang G."/>
            <person name="Scheremetjew M."/>
            <person name="Finn R."/>
            <person name="Kale V."/>
            <person name="Holt S."/>
            <person name="Cochrane G."/>
            <person name="Meng A."/>
            <person name="Brown T."/>
            <person name="Cohen L."/>
        </authorList>
    </citation>
    <scope>NUCLEOTIDE SEQUENCE</scope>
    <source>
        <strain evidence="2">B650</strain>
    </source>
</reference>
<protein>
    <submittedName>
        <fullName evidence="2">Uncharacterized protein</fullName>
    </submittedName>
</protein>
<organism evidence="2">
    <name type="scientific">Leptocylindrus danicus</name>
    <dbReference type="NCBI Taxonomy" id="163516"/>
    <lineage>
        <taxon>Eukaryota</taxon>
        <taxon>Sar</taxon>
        <taxon>Stramenopiles</taxon>
        <taxon>Ochrophyta</taxon>
        <taxon>Bacillariophyta</taxon>
        <taxon>Coscinodiscophyceae</taxon>
        <taxon>Chaetocerotophycidae</taxon>
        <taxon>Leptocylindrales</taxon>
        <taxon>Leptocylindraceae</taxon>
        <taxon>Leptocylindrus</taxon>
    </lineage>
</organism>
<sequence>MNDNTPAPAMKYRDAAYAKNQQESDYYPADPYYDEHEEINDLQALSELVPNILDENKVGWRMTSSNDEIWKSDQHLLESKFSNECPARKHILSRQKQNKGDDIHGRLASKVAEFDEQEMGAEAGLEIVADEDLLSSLNPSKHNTPVPKLNEVEDVHVEGTTTANGEFPIDEKQTTSNSKGRSEKMMHNSLRFASVMHMNMDADVDNADDDGGSGSEIDLKNEVAAEEKLAKDGGEKCSENSSAVDTKLALCLSQDLDDLGTVRTLGSCTVKTLGTVKTVEKEKKQENKHDESSTSKIVVAKLAVDDNDGVSKKEREDGNDDDDEKQQNTIVKTMHKVTLQETSDKRMDGSMSKAKSSSKLKGNYESAAPPTITARMPLSLPTFKPATGCTNASDFIVRCFVARLRSGITVVKHGRSRWCKSRLRILHVHPDGRSLSWKPAVGEPTSSKRPPKLDLSTCQEVRHAWSGDPLHPNYTGTTILRSKCEPVNAHKSFSLVFPKRTVDITAITADQCKVLMEGLSALCFRLQVANIAGRNKKGEDEDRNSRNSNPTSTTSATTTRNINVMNVES</sequence>
<proteinExistence type="predicted"/>
<dbReference type="Gene3D" id="2.30.29.30">
    <property type="entry name" value="Pleckstrin-homology domain (PH domain)/Phosphotyrosine-binding domain (PTB)"/>
    <property type="match status" value="1"/>
</dbReference>
<dbReference type="InterPro" id="IPR011993">
    <property type="entry name" value="PH-like_dom_sf"/>
</dbReference>
<dbReference type="EMBL" id="HBGY01021393">
    <property type="protein sequence ID" value="CAD9591204.1"/>
    <property type="molecule type" value="Transcribed_RNA"/>
</dbReference>
<evidence type="ECO:0000313" key="2">
    <source>
        <dbReference type="EMBL" id="CAD9591204.1"/>
    </source>
</evidence>
<feature type="compositionally biased region" description="Basic and acidic residues" evidence="1">
    <location>
        <begin position="536"/>
        <end position="545"/>
    </location>
</feature>
<feature type="compositionally biased region" description="Basic and acidic residues" evidence="1">
    <location>
        <begin position="280"/>
        <end position="293"/>
    </location>
</feature>
<feature type="region of interest" description="Disordered" evidence="1">
    <location>
        <begin position="535"/>
        <end position="569"/>
    </location>
</feature>
<feature type="compositionally biased region" description="Low complexity" evidence="1">
    <location>
        <begin position="350"/>
        <end position="361"/>
    </location>
</feature>
<dbReference type="AlphaFoldDB" id="A0A7S2KZD6"/>
<feature type="region of interest" description="Disordered" evidence="1">
    <location>
        <begin position="280"/>
        <end position="329"/>
    </location>
</feature>
<feature type="region of interest" description="Disordered" evidence="1">
    <location>
        <begin position="161"/>
        <end position="183"/>
    </location>
</feature>
<feature type="compositionally biased region" description="Low complexity" evidence="1">
    <location>
        <begin position="546"/>
        <end position="561"/>
    </location>
</feature>
<accession>A0A7S2KZD6</accession>
<feature type="region of interest" description="Disordered" evidence="1">
    <location>
        <begin position="341"/>
        <end position="367"/>
    </location>
</feature>
<evidence type="ECO:0000256" key="1">
    <source>
        <dbReference type="SAM" id="MobiDB-lite"/>
    </source>
</evidence>
<name>A0A7S2KZD6_9STRA</name>
<gene>
    <name evidence="2" type="ORF">LDAN0321_LOCUS13464</name>
</gene>